<comment type="caution">
    <text evidence="2">The sequence shown here is derived from an EMBL/GenBank/DDBJ whole genome shotgun (WGS) entry which is preliminary data.</text>
</comment>
<keyword evidence="3" id="KW-1185">Reference proteome</keyword>
<organism evidence="2 3">
    <name type="scientific">Botryotinia calthae</name>
    <dbReference type="NCBI Taxonomy" id="38488"/>
    <lineage>
        <taxon>Eukaryota</taxon>
        <taxon>Fungi</taxon>
        <taxon>Dikarya</taxon>
        <taxon>Ascomycota</taxon>
        <taxon>Pezizomycotina</taxon>
        <taxon>Leotiomycetes</taxon>
        <taxon>Helotiales</taxon>
        <taxon>Sclerotiniaceae</taxon>
        <taxon>Botryotinia</taxon>
    </lineage>
</organism>
<feature type="region of interest" description="Disordered" evidence="1">
    <location>
        <begin position="83"/>
        <end position="106"/>
    </location>
</feature>
<dbReference type="EMBL" id="PHWZ01000187">
    <property type="protein sequence ID" value="TEY59742.1"/>
    <property type="molecule type" value="Genomic_DNA"/>
</dbReference>
<gene>
    <name evidence="2" type="ORF">BOTCAL_0187g00180</name>
</gene>
<proteinExistence type="predicted"/>
<dbReference type="AlphaFoldDB" id="A0A4Y8D2K4"/>
<feature type="compositionally biased region" description="Polar residues" evidence="1">
    <location>
        <begin position="83"/>
        <end position="97"/>
    </location>
</feature>
<evidence type="ECO:0000313" key="3">
    <source>
        <dbReference type="Proteomes" id="UP000297299"/>
    </source>
</evidence>
<accession>A0A4Y8D2K4</accession>
<dbReference type="Proteomes" id="UP000297299">
    <property type="component" value="Unassembled WGS sequence"/>
</dbReference>
<evidence type="ECO:0000313" key="2">
    <source>
        <dbReference type="EMBL" id="TEY59742.1"/>
    </source>
</evidence>
<dbReference type="OrthoDB" id="3525044at2759"/>
<sequence>MCKFDLIICSAEDDHWMNLDAIYLCAQAQSTFVPCSIYSAEEEHLQKLKHWSYPAPCRKCHPNIEQDIKEAMSTPIGTVSNEQELVSQSQTTANNLSHDTHRKIDFENSHASDKLCDRRGDSDGMDDGSGC</sequence>
<protein>
    <submittedName>
        <fullName evidence="2">Uncharacterized protein</fullName>
    </submittedName>
</protein>
<evidence type="ECO:0000256" key="1">
    <source>
        <dbReference type="SAM" id="MobiDB-lite"/>
    </source>
</evidence>
<reference evidence="2 3" key="1">
    <citation type="submission" date="2017-11" db="EMBL/GenBank/DDBJ databases">
        <title>Comparative genomics of Botrytis spp.</title>
        <authorList>
            <person name="Valero-Jimenez C.A."/>
            <person name="Tapia P."/>
            <person name="Veloso J."/>
            <person name="Silva-Moreno E."/>
            <person name="Staats M."/>
            <person name="Valdes J.H."/>
            <person name="Van Kan J.A.L."/>
        </authorList>
    </citation>
    <scope>NUCLEOTIDE SEQUENCE [LARGE SCALE GENOMIC DNA]</scope>
    <source>
        <strain evidence="2 3">MUCL2830</strain>
    </source>
</reference>
<name>A0A4Y8D2K4_9HELO</name>